<dbReference type="HOGENOM" id="CLU_2238384_0_0_1"/>
<dbReference type="AlphaFoldDB" id="A0A0D0AS82"/>
<dbReference type="Proteomes" id="UP000054485">
    <property type="component" value="Unassembled WGS sequence"/>
</dbReference>
<organism evidence="1 2">
    <name type="scientific">Suillus luteus UH-Slu-Lm8-n1</name>
    <dbReference type="NCBI Taxonomy" id="930992"/>
    <lineage>
        <taxon>Eukaryota</taxon>
        <taxon>Fungi</taxon>
        <taxon>Dikarya</taxon>
        <taxon>Basidiomycota</taxon>
        <taxon>Agaricomycotina</taxon>
        <taxon>Agaricomycetes</taxon>
        <taxon>Agaricomycetidae</taxon>
        <taxon>Boletales</taxon>
        <taxon>Suillineae</taxon>
        <taxon>Suillaceae</taxon>
        <taxon>Suillus</taxon>
    </lineage>
</organism>
<dbReference type="InParanoid" id="A0A0D0AS82"/>
<gene>
    <name evidence="1" type="ORF">CY34DRAFT_476743</name>
</gene>
<reference evidence="1 2" key="1">
    <citation type="submission" date="2014-04" db="EMBL/GenBank/DDBJ databases">
        <authorList>
            <consortium name="DOE Joint Genome Institute"/>
            <person name="Kuo A."/>
            <person name="Ruytinx J."/>
            <person name="Rineau F."/>
            <person name="Colpaert J."/>
            <person name="Kohler A."/>
            <person name="Nagy L.G."/>
            <person name="Floudas D."/>
            <person name="Copeland A."/>
            <person name="Barry K.W."/>
            <person name="Cichocki N."/>
            <person name="Veneault-Fourrey C."/>
            <person name="LaButti K."/>
            <person name="Lindquist E.A."/>
            <person name="Lipzen A."/>
            <person name="Lundell T."/>
            <person name="Morin E."/>
            <person name="Murat C."/>
            <person name="Sun H."/>
            <person name="Tunlid A."/>
            <person name="Henrissat B."/>
            <person name="Grigoriev I.V."/>
            <person name="Hibbett D.S."/>
            <person name="Martin F."/>
            <person name="Nordberg H.P."/>
            <person name="Cantor M.N."/>
            <person name="Hua S.X."/>
        </authorList>
    </citation>
    <scope>NUCLEOTIDE SEQUENCE [LARGE SCALE GENOMIC DNA]</scope>
    <source>
        <strain evidence="1 2">UH-Slu-Lm8-n1</strain>
    </source>
</reference>
<dbReference type="EMBL" id="KN835475">
    <property type="protein sequence ID" value="KIK37107.1"/>
    <property type="molecule type" value="Genomic_DNA"/>
</dbReference>
<reference evidence="2" key="2">
    <citation type="submission" date="2015-01" db="EMBL/GenBank/DDBJ databases">
        <title>Evolutionary Origins and Diversification of the Mycorrhizal Mutualists.</title>
        <authorList>
            <consortium name="DOE Joint Genome Institute"/>
            <consortium name="Mycorrhizal Genomics Consortium"/>
            <person name="Kohler A."/>
            <person name="Kuo A."/>
            <person name="Nagy L.G."/>
            <person name="Floudas D."/>
            <person name="Copeland A."/>
            <person name="Barry K.W."/>
            <person name="Cichocki N."/>
            <person name="Veneault-Fourrey C."/>
            <person name="LaButti K."/>
            <person name="Lindquist E.A."/>
            <person name="Lipzen A."/>
            <person name="Lundell T."/>
            <person name="Morin E."/>
            <person name="Murat C."/>
            <person name="Riley R."/>
            <person name="Ohm R."/>
            <person name="Sun H."/>
            <person name="Tunlid A."/>
            <person name="Henrissat B."/>
            <person name="Grigoriev I.V."/>
            <person name="Hibbett D.S."/>
            <person name="Martin F."/>
        </authorList>
    </citation>
    <scope>NUCLEOTIDE SEQUENCE [LARGE SCALE GENOMIC DNA]</scope>
    <source>
        <strain evidence="2">UH-Slu-Lm8-n1</strain>
    </source>
</reference>
<accession>A0A0D0AS82</accession>
<name>A0A0D0AS82_9AGAM</name>
<sequence length="105" mass="11985">MSSFSLTIISALAWRTQRDTPNLRWARLGCLKLQQVLALCLEVWVALTHFHELKRPPTDYITRDRFAVSLKMSALYFAVYVRSLSPNIAARQNAISTSCHCSPFL</sequence>
<protein>
    <submittedName>
        <fullName evidence="1">Unplaced genomic scaffold CY34scaffold_344, whole genome shotgun sequence</fullName>
    </submittedName>
</protein>
<evidence type="ECO:0000313" key="2">
    <source>
        <dbReference type="Proteomes" id="UP000054485"/>
    </source>
</evidence>
<evidence type="ECO:0000313" key="1">
    <source>
        <dbReference type="EMBL" id="KIK37107.1"/>
    </source>
</evidence>
<keyword evidence="2" id="KW-1185">Reference proteome</keyword>
<proteinExistence type="predicted"/>